<proteinExistence type="predicted"/>
<feature type="compositionally biased region" description="Acidic residues" evidence="1">
    <location>
        <begin position="244"/>
        <end position="260"/>
    </location>
</feature>
<dbReference type="OrthoDB" id="5540626at2759"/>
<organism evidence="2 3">
    <name type="scientific">Coemansia reversa (strain ATCC 12441 / NRRL 1564)</name>
    <dbReference type="NCBI Taxonomy" id="763665"/>
    <lineage>
        <taxon>Eukaryota</taxon>
        <taxon>Fungi</taxon>
        <taxon>Fungi incertae sedis</taxon>
        <taxon>Zoopagomycota</taxon>
        <taxon>Kickxellomycotina</taxon>
        <taxon>Kickxellomycetes</taxon>
        <taxon>Kickxellales</taxon>
        <taxon>Kickxellaceae</taxon>
        <taxon>Coemansia</taxon>
    </lineage>
</organism>
<dbReference type="AlphaFoldDB" id="A0A2G5BKV8"/>
<evidence type="ECO:0000256" key="1">
    <source>
        <dbReference type="SAM" id="MobiDB-lite"/>
    </source>
</evidence>
<sequence>MEANSKPLLKYAEELYRSYSRLIVYSGDILLALPEPRECLSVANIKTKKDESLMFQREWQHLEAILDEYFIRLNDIRTRAHEELDAARVCCLVGEQIDLTLPEATFKLNTRWTKYKQQYDALQKVIDGCAVKDLPEFVEAPPSELGETQCEQNSAMEVDAVDVASPEKAAKSENQDDSQGTHYSPTDESLLVATSNSPQHPVDKLSTAATTELPAQTASEPELIEVDAVASQSALGTENQPIELDSDSEIDDDAMEDIFE</sequence>
<dbReference type="Proteomes" id="UP000242474">
    <property type="component" value="Unassembled WGS sequence"/>
</dbReference>
<gene>
    <name evidence="2" type="ORF">COEREDRAFT_78952</name>
</gene>
<accession>A0A2G5BKV8</accession>
<feature type="compositionally biased region" description="Polar residues" evidence="1">
    <location>
        <begin position="207"/>
        <end position="219"/>
    </location>
</feature>
<feature type="compositionally biased region" description="Polar residues" evidence="1">
    <location>
        <begin position="230"/>
        <end position="240"/>
    </location>
</feature>
<evidence type="ECO:0000313" key="3">
    <source>
        <dbReference type="Proteomes" id="UP000242474"/>
    </source>
</evidence>
<feature type="region of interest" description="Disordered" evidence="1">
    <location>
        <begin position="164"/>
        <end position="260"/>
    </location>
</feature>
<dbReference type="EMBL" id="KZ303486">
    <property type="protein sequence ID" value="PIA19638.1"/>
    <property type="molecule type" value="Genomic_DNA"/>
</dbReference>
<reference evidence="2 3" key="1">
    <citation type="journal article" date="2015" name="Genome Biol. Evol.">
        <title>Phylogenomic analyses indicate that early fungi evolved digesting cell walls of algal ancestors of land plants.</title>
        <authorList>
            <person name="Chang Y."/>
            <person name="Wang S."/>
            <person name="Sekimoto S."/>
            <person name="Aerts A.L."/>
            <person name="Choi C."/>
            <person name="Clum A."/>
            <person name="LaButti K.M."/>
            <person name="Lindquist E.A."/>
            <person name="Yee Ngan C."/>
            <person name="Ohm R.A."/>
            <person name="Salamov A.A."/>
            <person name="Grigoriev I.V."/>
            <person name="Spatafora J.W."/>
            <person name="Berbee M.L."/>
        </authorList>
    </citation>
    <scope>NUCLEOTIDE SEQUENCE [LARGE SCALE GENOMIC DNA]</scope>
    <source>
        <strain evidence="2 3">NRRL 1564</strain>
    </source>
</reference>
<name>A0A2G5BKV8_COERN</name>
<feature type="compositionally biased region" description="Polar residues" evidence="1">
    <location>
        <begin position="177"/>
        <end position="199"/>
    </location>
</feature>
<keyword evidence="3" id="KW-1185">Reference proteome</keyword>
<evidence type="ECO:0000313" key="2">
    <source>
        <dbReference type="EMBL" id="PIA19638.1"/>
    </source>
</evidence>
<protein>
    <submittedName>
        <fullName evidence="2">Uncharacterized protein</fullName>
    </submittedName>
</protein>